<evidence type="ECO:0000256" key="1">
    <source>
        <dbReference type="SAM" id="MobiDB-lite"/>
    </source>
</evidence>
<name>A0A2Z4QC82_9CAUD</name>
<dbReference type="EMBL" id="MH248947">
    <property type="protein sequence ID" value="AWY07582.1"/>
    <property type="molecule type" value="Genomic_DNA"/>
</dbReference>
<evidence type="ECO:0000313" key="3">
    <source>
        <dbReference type="Proteomes" id="UP000250856"/>
    </source>
</evidence>
<dbReference type="Proteomes" id="UP000250856">
    <property type="component" value="Segment"/>
</dbReference>
<proteinExistence type="predicted"/>
<organism evidence="2 3">
    <name type="scientific">Streptomyces phage Yosif</name>
    <dbReference type="NCBI Taxonomy" id="2201421"/>
    <lineage>
        <taxon>Viruses</taxon>
        <taxon>Duplodnaviria</taxon>
        <taxon>Heunggongvirae</taxon>
        <taxon>Uroviricota</taxon>
        <taxon>Caudoviricetes</taxon>
        <taxon>Arquatrovirinae</taxon>
        <taxon>Yosifvirus</taxon>
        <taxon>Yosifvirus yosif</taxon>
    </lineage>
</organism>
<feature type="compositionally biased region" description="Basic and acidic residues" evidence="1">
    <location>
        <begin position="207"/>
        <end position="217"/>
    </location>
</feature>
<dbReference type="GeneID" id="64470577"/>
<feature type="region of interest" description="Disordered" evidence="1">
    <location>
        <begin position="195"/>
        <end position="217"/>
    </location>
</feature>
<evidence type="ECO:0000313" key="2">
    <source>
        <dbReference type="EMBL" id="AWY07582.1"/>
    </source>
</evidence>
<reference evidence="3" key="1">
    <citation type="submission" date="2018-04" db="EMBL/GenBank/DDBJ databases">
        <authorList>
            <person name="Go L.Y."/>
            <person name="Mitchell J.A."/>
        </authorList>
    </citation>
    <scope>NUCLEOTIDE SEQUENCE [LARGE SCALE GENOMIC DNA]</scope>
</reference>
<keyword evidence="3" id="KW-1185">Reference proteome</keyword>
<dbReference type="Pfam" id="PF17388">
    <property type="entry name" value="GP24_25"/>
    <property type="match status" value="1"/>
</dbReference>
<dbReference type="KEGG" id="vg:64470577"/>
<dbReference type="RefSeq" id="YP_010054659.1">
    <property type="nucleotide sequence ID" value="NC_054656.1"/>
</dbReference>
<protein>
    <submittedName>
        <fullName evidence="2">Tail assembly chaperone</fullName>
    </submittedName>
</protein>
<gene>
    <name evidence="2" type="primary">18</name>
    <name evidence="2" type="ORF">SEA_YOSIF_18</name>
</gene>
<sequence length="237" mass="25914">MAQFSLDDIRSAAEAKYGSTDINFGDDVCRLLNPLRLSKEKRAELMNIQSKLEGEDVDQETVLADAIRLVAESDKAADKLLAAVGEDLAVLAQIFETYGSGTQAGGSLSLARLVDDYGEGLYPDLLFYYRVDLGEVIAGRGPSPSLVLSLVQRLPDTSLTVALASGGKEFFGWGADRHMQADLYDALNQNTRATGQWGKKGAPKIPEYPRPKKKALDKAKKKVKSVAELYKQFSPRR</sequence>
<accession>A0A2Z4QC82</accession>
<dbReference type="InterPro" id="IPR020132">
    <property type="entry name" value="Gp24/Gp25"/>
</dbReference>